<name>A0AAD5QCN6_PARTN</name>
<evidence type="ECO:0008006" key="3">
    <source>
        <dbReference type="Google" id="ProtNLM"/>
    </source>
</evidence>
<dbReference type="EMBL" id="JAHQIW010000201">
    <property type="protein sequence ID" value="KAJ1346632.1"/>
    <property type="molecule type" value="Genomic_DNA"/>
</dbReference>
<dbReference type="AlphaFoldDB" id="A0AAD5QCN6"/>
<keyword evidence="2" id="KW-1185">Reference proteome</keyword>
<dbReference type="Proteomes" id="UP001196413">
    <property type="component" value="Unassembled WGS sequence"/>
</dbReference>
<evidence type="ECO:0000313" key="1">
    <source>
        <dbReference type="EMBL" id="KAJ1346632.1"/>
    </source>
</evidence>
<reference evidence="1" key="1">
    <citation type="submission" date="2021-06" db="EMBL/GenBank/DDBJ databases">
        <title>Parelaphostrongylus tenuis whole genome reference sequence.</title>
        <authorList>
            <person name="Garwood T.J."/>
            <person name="Larsen P.A."/>
            <person name="Fountain-Jones N.M."/>
            <person name="Garbe J.R."/>
            <person name="Macchietto M.G."/>
            <person name="Kania S.A."/>
            <person name="Gerhold R.W."/>
            <person name="Richards J.E."/>
            <person name="Wolf T.M."/>
        </authorList>
    </citation>
    <scope>NUCLEOTIDE SEQUENCE</scope>
    <source>
        <strain evidence="1">MNPRO001-30</strain>
        <tissue evidence="1">Meninges</tissue>
    </source>
</reference>
<sequence>MELTSEQIRLLMVHEWLFGSMANVTSERINLAWGEDTVDKSTVCRTVKKRESEFYARGIDLLPEKWQKVLDVDGKYFDEQFCLCSGVI</sequence>
<accession>A0AAD5QCN6</accession>
<proteinExistence type="predicted"/>
<feature type="non-terminal residue" evidence="1">
    <location>
        <position position="1"/>
    </location>
</feature>
<organism evidence="1 2">
    <name type="scientific">Parelaphostrongylus tenuis</name>
    <name type="common">Meningeal worm</name>
    <dbReference type="NCBI Taxonomy" id="148309"/>
    <lineage>
        <taxon>Eukaryota</taxon>
        <taxon>Metazoa</taxon>
        <taxon>Ecdysozoa</taxon>
        <taxon>Nematoda</taxon>
        <taxon>Chromadorea</taxon>
        <taxon>Rhabditida</taxon>
        <taxon>Rhabditina</taxon>
        <taxon>Rhabditomorpha</taxon>
        <taxon>Strongyloidea</taxon>
        <taxon>Metastrongylidae</taxon>
        <taxon>Parelaphostrongylus</taxon>
    </lineage>
</organism>
<comment type="caution">
    <text evidence="1">The sequence shown here is derived from an EMBL/GenBank/DDBJ whole genome shotgun (WGS) entry which is preliminary data.</text>
</comment>
<protein>
    <recommendedName>
        <fullName evidence="3">Transposase</fullName>
    </recommendedName>
</protein>
<gene>
    <name evidence="1" type="ORF">KIN20_001500</name>
</gene>
<evidence type="ECO:0000313" key="2">
    <source>
        <dbReference type="Proteomes" id="UP001196413"/>
    </source>
</evidence>